<feature type="transmembrane region" description="Helical" evidence="1">
    <location>
        <begin position="118"/>
        <end position="137"/>
    </location>
</feature>
<dbReference type="EMBL" id="QKRA01000006">
    <property type="protein sequence ID" value="RDL43730.1"/>
    <property type="molecule type" value="Genomic_DNA"/>
</dbReference>
<dbReference type="OrthoDB" id="6104792at2"/>
<comment type="caution">
    <text evidence="2">The sequence shown here is derived from an EMBL/GenBank/DDBJ whole genome shotgun (WGS) entry which is preliminary data.</text>
</comment>
<feature type="transmembrane region" description="Helical" evidence="1">
    <location>
        <begin position="94"/>
        <end position="112"/>
    </location>
</feature>
<name>A0A370U7F5_9GAMM</name>
<feature type="transmembrane region" description="Helical" evidence="1">
    <location>
        <begin position="12"/>
        <end position="31"/>
    </location>
</feature>
<dbReference type="AlphaFoldDB" id="A0A370U7F5"/>
<sequence>MYEEAGNSNLIMLLNTAVYPFLVAAILTLLLSKVNRVLITTSLGAGFLIGLSLIHQGLNIPPSKALDFLTVTVLLGIISTLIEPTKFSPVFKHLFLMAALWVSFYLLLNPVLKHQSQAISLVWAASAAFLVLVISRLQTHEASAKYSHAPAISLIIVAATSAPVVSIGGSLLLGQLLGVLAASLAGVVVIQRFIWNASSISTVTLGSFVLAGLLAQAHVLADLPAWTVALAYISLLTTVISGWILKEDGSIISTLKAITPQVIISGAIAAISLWYVWPESSLY</sequence>
<protein>
    <submittedName>
        <fullName evidence="2">Uncharacterized protein</fullName>
    </submittedName>
</protein>
<keyword evidence="3" id="KW-1185">Reference proteome</keyword>
<gene>
    <name evidence="2" type="ORF">DN730_13365</name>
</gene>
<feature type="transmembrane region" description="Helical" evidence="1">
    <location>
        <begin position="257"/>
        <end position="277"/>
    </location>
</feature>
<feature type="transmembrane region" description="Helical" evidence="1">
    <location>
        <begin position="64"/>
        <end position="82"/>
    </location>
</feature>
<feature type="transmembrane region" description="Helical" evidence="1">
    <location>
        <begin position="149"/>
        <end position="166"/>
    </location>
</feature>
<accession>A0A370U7F5</accession>
<dbReference type="Proteomes" id="UP000254326">
    <property type="component" value="Unassembled WGS sequence"/>
</dbReference>
<keyword evidence="1" id="KW-0812">Transmembrane</keyword>
<dbReference type="RefSeq" id="WP_115468648.1">
    <property type="nucleotide sequence ID" value="NZ_QKRA01000006.1"/>
</dbReference>
<feature type="transmembrane region" description="Helical" evidence="1">
    <location>
        <begin position="38"/>
        <end position="58"/>
    </location>
</feature>
<feature type="transmembrane region" description="Helical" evidence="1">
    <location>
        <begin position="202"/>
        <end position="219"/>
    </location>
</feature>
<evidence type="ECO:0000313" key="3">
    <source>
        <dbReference type="Proteomes" id="UP000254326"/>
    </source>
</evidence>
<evidence type="ECO:0000256" key="1">
    <source>
        <dbReference type="SAM" id="Phobius"/>
    </source>
</evidence>
<keyword evidence="1" id="KW-1133">Transmembrane helix</keyword>
<organism evidence="2 3">
    <name type="scientific">Marinomonas piezotolerans</name>
    <dbReference type="NCBI Taxonomy" id="2213058"/>
    <lineage>
        <taxon>Bacteria</taxon>
        <taxon>Pseudomonadati</taxon>
        <taxon>Pseudomonadota</taxon>
        <taxon>Gammaproteobacteria</taxon>
        <taxon>Oceanospirillales</taxon>
        <taxon>Oceanospirillaceae</taxon>
        <taxon>Marinomonas</taxon>
    </lineage>
</organism>
<keyword evidence="1" id="KW-0472">Membrane</keyword>
<reference evidence="2 3" key="1">
    <citation type="submission" date="2018-06" db="EMBL/GenBank/DDBJ databases">
        <title>Marinomonas sp. YLB-05 draft genome sequence.</title>
        <authorList>
            <person name="Yu L."/>
            <person name="Tang X."/>
        </authorList>
    </citation>
    <scope>NUCLEOTIDE SEQUENCE [LARGE SCALE GENOMIC DNA]</scope>
    <source>
        <strain evidence="2 3">YLB-05</strain>
    </source>
</reference>
<evidence type="ECO:0000313" key="2">
    <source>
        <dbReference type="EMBL" id="RDL43730.1"/>
    </source>
</evidence>
<feature type="transmembrane region" description="Helical" evidence="1">
    <location>
        <begin position="172"/>
        <end position="190"/>
    </location>
</feature>
<proteinExistence type="predicted"/>
<feature type="transmembrane region" description="Helical" evidence="1">
    <location>
        <begin position="225"/>
        <end position="245"/>
    </location>
</feature>